<dbReference type="STRING" id="1618446.UV61_C0018G0014"/>
<dbReference type="PANTHER" id="PTHR43861">
    <property type="entry name" value="TRANS-ACONITATE 2-METHYLTRANSFERASE-RELATED"/>
    <property type="match status" value="1"/>
</dbReference>
<evidence type="ECO:0000313" key="2">
    <source>
        <dbReference type="Proteomes" id="UP000034050"/>
    </source>
</evidence>
<protein>
    <submittedName>
        <fullName evidence="1">Methyltransferase type 11</fullName>
    </submittedName>
</protein>
<dbReference type="AlphaFoldDB" id="A0A0G1CHU3"/>
<dbReference type="GO" id="GO:0032259">
    <property type="term" value="P:methylation"/>
    <property type="evidence" value="ECO:0007669"/>
    <property type="project" value="UniProtKB-KW"/>
</dbReference>
<organism evidence="1 2">
    <name type="scientific">Candidatus Gottesmanbacteria bacterium GW2011_GWB1_43_11</name>
    <dbReference type="NCBI Taxonomy" id="1618446"/>
    <lineage>
        <taxon>Bacteria</taxon>
        <taxon>Candidatus Gottesmaniibacteriota</taxon>
    </lineage>
</organism>
<dbReference type="EMBL" id="LCFD01000018">
    <property type="protein sequence ID" value="KKS85375.1"/>
    <property type="molecule type" value="Genomic_DNA"/>
</dbReference>
<dbReference type="Proteomes" id="UP000034050">
    <property type="component" value="Unassembled WGS sequence"/>
</dbReference>
<dbReference type="SUPFAM" id="SSF53335">
    <property type="entry name" value="S-adenosyl-L-methionine-dependent methyltransferases"/>
    <property type="match status" value="1"/>
</dbReference>
<dbReference type="Gene3D" id="3.40.50.150">
    <property type="entry name" value="Vaccinia Virus protein VP39"/>
    <property type="match status" value="1"/>
</dbReference>
<comment type="caution">
    <text evidence="1">The sequence shown here is derived from an EMBL/GenBank/DDBJ whole genome shotgun (WGS) entry which is preliminary data.</text>
</comment>
<evidence type="ECO:0000313" key="1">
    <source>
        <dbReference type="EMBL" id="KKS85375.1"/>
    </source>
</evidence>
<dbReference type="InterPro" id="IPR029063">
    <property type="entry name" value="SAM-dependent_MTases_sf"/>
</dbReference>
<dbReference type="Pfam" id="PF13489">
    <property type="entry name" value="Methyltransf_23"/>
    <property type="match status" value="1"/>
</dbReference>
<dbReference type="PANTHER" id="PTHR43861:SF6">
    <property type="entry name" value="METHYLTRANSFERASE TYPE 11"/>
    <property type="match status" value="1"/>
</dbReference>
<sequence>MKTETYDYQLLYETEPTHFWFWAKNRVIGTLVKQYLPHPHQTRFLEIGCGTGFVLGYLEKLGFDITGVDLNSQGLKYARRRVHTAQLICTDVTKNKTLKNYDAVGLFDVLEHIEDEITFLRAGSRCLKNAGLLFITVPADILLWSIIDKLSGHKRRYSLNSLRTTVQKSGYQIEDIRYFSFFLYLAQLWLRKSLSKRCTSTSSRSLIYRKSLTISLLMNFLFKLISYLELKLFSLIRFPFGASLIAVARKRT</sequence>
<reference evidence="1 2" key="1">
    <citation type="journal article" date="2015" name="Nature">
        <title>rRNA introns, odd ribosomes, and small enigmatic genomes across a large radiation of phyla.</title>
        <authorList>
            <person name="Brown C.T."/>
            <person name="Hug L.A."/>
            <person name="Thomas B.C."/>
            <person name="Sharon I."/>
            <person name="Castelle C.J."/>
            <person name="Singh A."/>
            <person name="Wilkins M.J."/>
            <person name="Williams K.H."/>
            <person name="Banfield J.F."/>
        </authorList>
    </citation>
    <scope>NUCLEOTIDE SEQUENCE [LARGE SCALE GENOMIC DNA]</scope>
</reference>
<gene>
    <name evidence="1" type="ORF">UV61_C0018G0014</name>
</gene>
<dbReference type="CDD" id="cd02440">
    <property type="entry name" value="AdoMet_MTases"/>
    <property type="match status" value="1"/>
</dbReference>
<dbReference type="GO" id="GO:0008168">
    <property type="term" value="F:methyltransferase activity"/>
    <property type="evidence" value="ECO:0007669"/>
    <property type="project" value="UniProtKB-KW"/>
</dbReference>
<proteinExistence type="predicted"/>
<keyword evidence="1" id="KW-0489">Methyltransferase</keyword>
<name>A0A0G1CHU3_9BACT</name>
<keyword evidence="1" id="KW-0808">Transferase</keyword>
<accession>A0A0G1CHU3</accession>